<feature type="transmembrane region" description="Helical" evidence="1">
    <location>
        <begin position="333"/>
        <end position="352"/>
    </location>
</feature>
<sequence length="438" mass="49423">MSTTPCKKITTEYQLSPGNFDVVEGSTRTSATVRSTMRGSIMHHKIIRHDGTSLCTKHTFEELEDIENERRKILKRVELPAWKIILYKSGTCINGLLLDPLIHITVHIYIGIRVYARLADEAAQGFEFLEKSNIGVLGGFLSFFLVLFVNQANTRFLEMYGFSKAASGRTQDVAGMASTMLPPQLAEQLIRHMNAAQIAGYVGLGHVYSEKHFFDHYNREWNLLTDNEMMQLLAFDMDNGSDVLKELCTWCQRDVGVAKKLGHIDSMEACELHTRIVAFRAAMDGIYDYCDQPPHFFYIHFLCLLSAFYLPIFAIDQAYRSGWGANSSLGIEFLNGIIVLLQCVFCVGLRLLGQKMVDPYGDDLEDLSVKTYVETTLHICNIIFTTTGSYMNDQLSKAATEPTQDISTSGVQNDEVTYNCNNEVKGIFSKTPSIRWKK</sequence>
<evidence type="ECO:0008006" key="4">
    <source>
        <dbReference type="Google" id="ProtNLM"/>
    </source>
</evidence>
<dbReference type="GO" id="GO:0005254">
    <property type="term" value="F:chloride channel activity"/>
    <property type="evidence" value="ECO:0007669"/>
    <property type="project" value="InterPro"/>
</dbReference>
<keyword evidence="3" id="KW-1185">Reference proteome</keyword>
<gene>
    <name evidence="2" type="ORF">CTEN210_02229</name>
</gene>
<feature type="transmembrane region" description="Helical" evidence="1">
    <location>
        <begin position="92"/>
        <end position="112"/>
    </location>
</feature>
<keyword evidence="1" id="KW-1133">Transmembrane helix</keyword>
<name>A0AAD3H0E9_9STRA</name>
<dbReference type="InterPro" id="IPR021134">
    <property type="entry name" value="Bestrophin-like"/>
</dbReference>
<evidence type="ECO:0000313" key="2">
    <source>
        <dbReference type="EMBL" id="GFH45755.1"/>
    </source>
</evidence>
<evidence type="ECO:0000313" key="3">
    <source>
        <dbReference type="Proteomes" id="UP001054902"/>
    </source>
</evidence>
<dbReference type="Proteomes" id="UP001054902">
    <property type="component" value="Unassembled WGS sequence"/>
</dbReference>
<protein>
    <recommendedName>
        <fullName evidence="4">Bestrophin homolog</fullName>
    </recommendedName>
</protein>
<dbReference type="Pfam" id="PF01062">
    <property type="entry name" value="Bestrophin"/>
    <property type="match status" value="1"/>
</dbReference>
<keyword evidence="1" id="KW-0472">Membrane</keyword>
<keyword evidence="1" id="KW-0812">Transmembrane</keyword>
<proteinExistence type="predicted"/>
<organism evidence="2 3">
    <name type="scientific">Chaetoceros tenuissimus</name>
    <dbReference type="NCBI Taxonomy" id="426638"/>
    <lineage>
        <taxon>Eukaryota</taxon>
        <taxon>Sar</taxon>
        <taxon>Stramenopiles</taxon>
        <taxon>Ochrophyta</taxon>
        <taxon>Bacillariophyta</taxon>
        <taxon>Coscinodiscophyceae</taxon>
        <taxon>Chaetocerotophycidae</taxon>
        <taxon>Chaetocerotales</taxon>
        <taxon>Chaetocerotaceae</taxon>
        <taxon>Chaetoceros</taxon>
    </lineage>
</organism>
<accession>A0AAD3H0E9</accession>
<feature type="transmembrane region" description="Helical" evidence="1">
    <location>
        <begin position="132"/>
        <end position="149"/>
    </location>
</feature>
<reference evidence="2 3" key="1">
    <citation type="journal article" date="2021" name="Sci. Rep.">
        <title>The genome of the diatom Chaetoceros tenuissimus carries an ancient integrated fragment of an extant virus.</title>
        <authorList>
            <person name="Hongo Y."/>
            <person name="Kimura K."/>
            <person name="Takaki Y."/>
            <person name="Yoshida Y."/>
            <person name="Baba S."/>
            <person name="Kobayashi G."/>
            <person name="Nagasaki K."/>
            <person name="Hano T."/>
            <person name="Tomaru Y."/>
        </authorList>
    </citation>
    <scope>NUCLEOTIDE SEQUENCE [LARGE SCALE GENOMIC DNA]</scope>
    <source>
        <strain evidence="2 3">NIES-3715</strain>
    </source>
</reference>
<comment type="caution">
    <text evidence="2">The sequence shown here is derived from an EMBL/GenBank/DDBJ whole genome shotgun (WGS) entry which is preliminary data.</text>
</comment>
<feature type="transmembrane region" description="Helical" evidence="1">
    <location>
        <begin position="296"/>
        <end position="313"/>
    </location>
</feature>
<dbReference type="AlphaFoldDB" id="A0AAD3H0E9"/>
<evidence type="ECO:0000256" key="1">
    <source>
        <dbReference type="SAM" id="Phobius"/>
    </source>
</evidence>
<dbReference type="EMBL" id="BLLK01000022">
    <property type="protein sequence ID" value="GFH45755.1"/>
    <property type="molecule type" value="Genomic_DNA"/>
</dbReference>